<evidence type="ECO:0000313" key="1">
    <source>
        <dbReference type="EMBL" id="TEB34242.1"/>
    </source>
</evidence>
<dbReference type="AlphaFoldDB" id="A0A4Y7TL29"/>
<name>A0A4Y7TL29_COPMI</name>
<evidence type="ECO:0000313" key="2">
    <source>
        <dbReference type="Proteomes" id="UP000298030"/>
    </source>
</evidence>
<feature type="non-terminal residue" evidence="1">
    <location>
        <position position="93"/>
    </location>
</feature>
<accession>A0A4Y7TL29</accession>
<sequence>MWLELDGALTPDAGIGSVSLRSLHCRPVNVALRSILLRTWKHSKAVVESSPSHLVTSFILLASAIFISERRALMGITSERRAGKTSRAVASCT</sequence>
<gene>
    <name evidence="1" type="ORF">FA13DRAFT_1729762</name>
</gene>
<reference evidence="1 2" key="1">
    <citation type="journal article" date="2019" name="Nat. Ecol. Evol.">
        <title>Megaphylogeny resolves global patterns of mushroom evolution.</title>
        <authorList>
            <person name="Varga T."/>
            <person name="Krizsan K."/>
            <person name="Foldi C."/>
            <person name="Dima B."/>
            <person name="Sanchez-Garcia M."/>
            <person name="Sanchez-Ramirez S."/>
            <person name="Szollosi G.J."/>
            <person name="Szarkandi J.G."/>
            <person name="Papp V."/>
            <person name="Albert L."/>
            <person name="Andreopoulos W."/>
            <person name="Angelini C."/>
            <person name="Antonin V."/>
            <person name="Barry K.W."/>
            <person name="Bougher N.L."/>
            <person name="Buchanan P."/>
            <person name="Buyck B."/>
            <person name="Bense V."/>
            <person name="Catcheside P."/>
            <person name="Chovatia M."/>
            <person name="Cooper J."/>
            <person name="Damon W."/>
            <person name="Desjardin D."/>
            <person name="Finy P."/>
            <person name="Geml J."/>
            <person name="Haridas S."/>
            <person name="Hughes K."/>
            <person name="Justo A."/>
            <person name="Karasinski D."/>
            <person name="Kautmanova I."/>
            <person name="Kiss B."/>
            <person name="Kocsube S."/>
            <person name="Kotiranta H."/>
            <person name="LaButti K.M."/>
            <person name="Lechner B.E."/>
            <person name="Liimatainen K."/>
            <person name="Lipzen A."/>
            <person name="Lukacs Z."/>
            <person name="Mihaltcheva S."/>
            <person name="Morgado L.N."/>
            <person name="Niskanen T."/>
            <person name="Noordeloos M.E."/>
            <person name="Ohm R.A."/>
            <person name="Ortiz-Santana B."/>
            <person name="Ovrebo C."/>
            <person name="Racz N."/>
            <person name="Riley R."/>
            <person name="Savchenko A."/>
            <person name="Shiryaev A."/>
            <person name="Soop K."/>
            <person name="Spirin V."/>
            <person name="Szebenyi C."/>
            <person name="Tomsovsky M."/>
            <person name="Tulloss R.E."/>
            <person name="Uehling J."/>
            <person name="Grigoriev I.V."/>
            <person name="Vagvolgyi C."/>
            <person name="Papp T."/>
            <person name="Martin F.M."/>
            <person name="Miettinen O."/>
            <person name="Hibbett D.S."/>
            <person name="Nagy L.G."/>
        </authorList>
    </citation>
    <scope>NUCLEOTIDE SEQUENCE [LARGE SCALE GENOMIC DNA]</scope>
    <source>
        <strain evidence="1 2">FP101781</strain>
    </source>
</reference>
<dbReference type="Proteomes" id="UP000298030">
    <property type="component" value="Unassembled WGS sequence"/>
</dbReference>
<dbReference type="EMBL" id="QPFP01000010">
    <property type="protein sequence ID" value="TEB34242.1"/>
    <property type="molecule type" value="Genomic_DNA"/>
</dbReference>
<comment type="caution">
    <text evidence="1">The sequence shown here is derived from an EMBL/GenBank/DDBJ whole genome shotgun (WGS) entry which is preliminary data.</text>
</comment>
<organism evidence="1 2">
    <name type="scientific">Coprinellus micaceus</name>
    <name type="common">Glistening ink-cap mushroom</name>
    <name type="synonym">Coprinus micaceus</name>
    <dbReference type="NCBI Taxonomy" id="71717"/>
    <lineage>
        <taxon>Eukaryota</taxon>
        <taxon>Fungi</taxon>
        <taxon>Dikarya</taxon>
        <taxon>Basidiomycota</taxon>
        <taxon>Agaricomycotina</taxon>
        <taxon>Agaricomycetes</taxon>
        <taxon>Agaricomycetidae</taxon>
        <taxon>Agaricales</taxon>
        <taxon>Agaricineae</taxon>
        <taxon>Psathyrellaceae</taxon>
        <taxon>Coprinellus</taxon>
    </lineage>
</organism>
<keyword evidence="2" id="KW-1185">Reference proteome</keyword>
<proteinExistence type="predicted"/>
<protein>
    <submittedName>
        <fullName evidence="1">Uncharacterized protein</fullName>
    </submittedName>
</protein>